<evidence type="ECO:0000256" key="8">
    <source>
        <dbReference type="SAM" id="MobiDB-lite"/>
    </source>
</evidence>
<name>A0A7T1C522_9STRA</name>
<proteinExistence type="inferred from homology"/>
<dbReference type="Pfam" id="PF03947">
    <property type="entry name" value="Ribosomal_L2_C"/>
    <property type="match status" value="1"/>
</dbReference>
<dbReference type="InterPro" id="IPR022671">
    <property type="entry name" value="Ribosomal_uL2_CS"/>
</dbReference>
<evidence type="ECO:0000256" key="1">
    <source>
        <dbReference type="ARBA" id="ARBA00004229"/>
    </source>
</evidence>
<dbReference type="SUPFAM" id="SSF50249">
    <property type="entry name" value="Nucleic acid-binding proteins"/>
    <property type="match status" value="1"/>
</dbReference>
<keyword evidence="4 11" id="KW-0934">Plastid</keyword>
<evidence type="ECO:0000313" key="11">
    <source>
        <dbReference type="EMBL" id="QPM99289.1"/>
    </source>
</evidence>
<gene>
    <name evidence="11" type="primary">rpl2</name>
</gene>
<dbReference type="InterPro" id="IPR014722">
    <property type="entry name" value="Rib_uL2_dom2"/>
</dbReference>
<protein>
    <recommendedName>
        <fullName evidence="7">Large ribosomal subunit protein uL2m</fullName>
    </recommendedName>
</protein>
<feature type="region of interest" description="Disordered" evidence="8">
    <location>
        <begin position="227"/>
        <end position="246"/>
    </location>
</feature>
<evidence type="ECO:0000256" key="6">
    <source>
        <dbReference type="ARBA" id="ARBA00023274"/>
    </source>
</evidence>
<dbReference type="InterPro" id="IPR022666">
    <property type="entry name" value="Ribosomal_uL2_RNA-bd_dom"/>
</dbReference>
<dbReference type="AlphaFoldDB" id="A0A7T1C522"/>
<dbReference type="GO" id="GO:0016740">
    <property type="term" value="F:transferase activity"/>
    <property type="evidence" value="ECO:0007669"/>
    <property type="project" value="InterPro"/>
</dbReference>
<dbReference type="FunFam" id="4.10.950.10:FF:000001">
    <property type="entry name" value="50S ribosomal protein L2"/>
    <property type="match status" value="1"/>
</dbReference>
<keyword evidence="5 11" id="KW-0689">Ribosomal protein</keyword>
<dbReference type="Gene3D" id="2.40.50.140">
    <property type="entry name" value="Nucleic acid-binding proteins"/>
    <property type="match status" value="1"/>
</dbReference>
<dbReference type="GO" id="GO:0032543">
    <property type="term" value="P:mitochondrial translation"/>
    <property type="evidence" value="ECO:0007669"/>
    <property type="project" value="TreeGrafter"/>
</dbReference>
<dbReference type="InterPro" id="IPR002171">
    <property type="entry name" value="Ribosomal_uL2"/>
</dbReference>
<evidence type="ECO:0000256" key="4">
    <source>
        <dbReference type="ARBA" id="ARBA00022640"/>
    </source>
</evidence>
<sequence>MQIINNCITQRLNTFFFNFIKNKKKKKNEKSLLIFKHVKNGRNNQGKITIRHRGGGHKKLYRKIDLKRNLTLKGYVKAIHYDPNRSAKLALIIYSNGCKRYILWPQNLSFGNFILTNKIKILNIGNNLFLKDIPVGFHIHNIEIKKNGGGQLVRAAGTSAKILTKQENYVIIRLPSKEIRLINKNCKATIGVVGITTNTNYFKAGKKRWLGIRPTVRGVAMNACDHPHGGGEGKSPIGRKTPLTPWGKITLGKKTRKTKNSFIIKRRN</sequence>
<comment type="similarity">
    <text evidence="2">Belongs to the universal ribosomal protein uL2 family.</text>
</comment>
<dbReference type="NCBIfam" id="TIGR01171">
    <property type="entry name" value="rplB_bact"/>
    <property type="match status" value="1"/>
</dbReference>
<geneLocation type="chloroplast" evidence="11"/>
<evidence type="ECO:0000256" key="5">
    <source>
        <dbReference type="ARBA" id="ARBA00022980"/>
    </source>
</evidence>
<feature type="domain" description="Large ribosomal subunit protein uL2 C-terminal" evidence="9">
    <location>
        <begin position="122"/>
        <end position="249"/>
    </location>
</feature>
<dbReference type="FunFam" id="2.30.30.30:FF:000001">
    <property type="entry name" value="50S ribosomal protein L2"/>
    <property type="match status" value="1"/>
</dbReference>
<dbReference type="RefSeq" id="YP_010117084.1">
    <property type="nucleotide sequence ID" value="NC_056103.1"/>
</dbReference>
<accession>A0A7T1C522</accession>
<evidence type="ECO:0000256" key="7">
    <source>
        <dbReference type="ARBA" id="ARBA00069872"/>
    </source>
</evidence>
<evidence type="ECO:0000259" key="10">
    <source>
        <dbReference type="SMART" id="SM01383"/>
    </source>
</evidence>
<dbReference type="InterPro" id="IPR022669">
    <property type="entry name" value="Ribosomal_uL2_C"/>
</dbReference>
<keyword evidence="6" id="KW-0687">Ribonucleoprotein</keyword>
<dbReference type="GeneID" id="65316639"/>
<dbReference type="EMBL" id="MT909785">
    <property type="protein sequence ID" value="QPM99289.1"/>
    <property type="molecule type" value="Genomic_DNA"/>
</dbReference>
<dbReference type="GO" id="GO:0009507">
    <property type="term" value="C:chloroplast"/>
    <property type="evidence" value="ECO:0007669"/>
    <property type="project" value="UniProtKB-SubCell"/>
</dbReference>
<dbReference type="Gene3D" id="2.30.30.30">
    <property type="match status" value="1"/>
</dbReference>
<organism evidence="11">
    <name type="scientific">Pteridomonas danica</name>
    <dbReference type="NCBI Taxonomy" id="38822"/>
    <lineage>
        <taxon>Eukaryota</taxon>
        <taxon>Sar</taxon>
        <taxon>Stramenopiles</taxon>
        <taxon>Ochrophyta</taxon>
        <taxon>Dictyochophyceae</taxon>
        <taxon>Pedinellales</taxon>
        <taxon>Pteridomonas</taxon>
    </lineage>
</organism>
<dbReference type="InterPro" id="IPR014726">
    <property type="entry name" value="Ribosomal_uL2_dom3"/>
</dbReference>
<evidence type="ECO:0000259" key="9">
    <source>
        <dbReference type="SMART" id="SM01382"/>
    </source>
</evidence>
<reference evidence="11" key="1">
    <citation type="journal article" date="2021" name="Front. Plant Sci.">
        <title>Highly Reduced Plastid Genomes of the Non-photosynthetic Dictyochophyceans Pteridomonas spp. (Ochrophyta, SAR) Are Retained for tRNA-Glu-Based Organellar Heme Biosynthesis.</title>
        <authorList>
            <person name="Kayama M."/>
            <person name="Maciszewski K."/>
            <person name="Yabuki A."/>
            <person name="Miyashita H."/>
            <person name="Karnkowska A."/>
            <person name="Kamikawa R."/>
        </authorList>
    </citation>
    <scope>NUCLEOTIDE SEQUENCE</scope>
    <source>
        <strain evidence="11">NY0221</strain>
    </source>
</reference>
<dbReference type="PIRSF" id="PIRSF002158">
    <property type="entry name" value="Ribosomal_L2"/>
    <property type="match status" value="1"/>
</dbReference>
<dbReference type="InterPro" id="IPR012340">
    <property type="entry name" value="NA-bd_OB-fold"/>
</dbReference>
<comment type="subcellular location">
    <subcellularLocation>
        <location evidence="1">Plastid</location>
        <location evidence="1">Chloroplast</location>
    </subcellularLocation>
</comment>
<dbReference type="Gene3D" id="4.10.950.10">
    <property type="entry name" value="Ribosomal protein L2, domain 3"/>
    <property type="match status" value="1"/>
</dbReference>
<dbReference type="SMART" id="SM01383">
    <property type="entry name" value="Ribosomal_L2"/>
    <property type="match status" value="1"/>
</dbReference>
<evidence type="ECO:0000256" key="2">
    <source>
        <dbReference type="ARBA" id="ARBA00005636"/>
    </source>
</evidence>
<dbReference type="GO" id="GO:0003723">
    <property type="term" value="F:RNA binding"/>
    <property type="evidence" value="ECO:0007669"/>
    <property type="project" value="InterPro"/>
</dbReference>
<dbReference type="SUPFAM" id="SSF50104">
    <property type="entry name" value="Translation proteins SH3-like domain"/>
    <property type="match status" value="1"/>
</dbReference>
<keyword evidence="3 11" id="KW-0150">Chloroplast</keyword>
<dbReference type="SMART" id="SM01382">
    <property type="entry name" value="Ribosomal_L2_C"/>
    <property type="match status" value="1"/>
</dbReference>
<feature type="domain" description="Large ribosomal subunit protein uL2 RNA-binding" evidence="10">
    <location>
        <begin position="41"/>
        <end position="116"/>
    </location>
</feature>
<dbReference type="InterPro" id="IPR005880">
    <property type="entry name" value="Ribosomal_uL2_bac/org-type"/>
</dbReference>
<dbReference type="Pfam" id="PF00181">
    <property type="entry name" value="Ribosomal_L2_N"/>
    <property type="match status" value="1"/>
</dbReference>
<dbReference type="GO" id="GO:0003735">
    <property type="term" value="F:structural constituent of ribosome"/>
    <property type="evidence" value="ECO:0007669"/>
    <property type="project" value="InterPro"/>
</dbReference>
<dbReference type="PANTHER" id="PTHR13691:SF5">
    <property type="entry name" value="LARGE RIBOSOMAL SUBUNIT PROTEIN UL2M"/>
    <property type="match status" value="1"/>
</dbReference>
<dbReference type="PROSITE" id="PS00467">
    <property type="entry name" value="RIBOSOMAL_L2"/>
    <property type="match status" value="1"/>
</dbReference>
<evidence type="ECO:0000256" key="3">
    <source>
        <dbReference type="ARBA" id="ARBA00022528"/>
    </source>
</evidence>
<dbReference type="InterPro" id="IPR008991">
    <property type="entry name" value="Translation_prot_SH3-like_sf"/>
</dbReference>
<dbReference type="GO" id="GO:0005762">
    <property type="term" value="C:mitochondrial large ribosomal subunit"/>
    <property type="evidence" value="ECO:0007669"/>
    <property type="project" value="TreeGrafter"/>
</dbReference>
<dbReference type="PANTHER" id="PTHR13691">
    <property type="entry name" value="RIBOSOMAL PROTEIN L2"/>
    <property type="match status" value="1"/>
</dbReference>